<feature type="transmembrane region" description="Helical" evidence="8">
    <location>
        <begin position="34"/>
        <end position="52"/>
    </location>
</feature>
<dbReference type="InterPro" id="IPR004626">
    <property type="entry name" value="RarD"/>
</dbReference>
<dbReference type="NCBIfam" id="TIGR00688">
    <property type="entry name" value="rarD"/>
    <property type="match status" value="1"/>
</dbReference>
<evidence type="ECO:0000256" key="7">
    <source>
        <dbReference type="ARBA" id="ARBA00023136"/>
    </source>
</evidence>
<evidence type="ECO:0000256" key="5">
    <source>
        <dbReference type="ARBA" id="ARBA00022692"/>
    </source>
</evidence>
<comment type="subcellular location">
    <subcellularLocation>
        <location evidence="1">Cell membrane</location>
        <topology evidence="1">Multi-pass membrane protein</topology>
    </subcellularLocation>
</comment>
<evidence type="ECO:0000256" key="6">
    <source>
        <dbReference type="ARBA" id="ARBA00022989"/>
    </source>
</evidence>
<protein>
    <submittedName>
        <fullName evidence="10">EamA family transporter RarD</fullName>
    </submittedName>
</protein>
<evidence type="ECO:0000256" key="4">
    <source>
        <dbReference type="ARBA" id="ARBA00022475"/>
    </source>
</evidence>
<dbReference type="RefSeq" id="WP_256764387.1">
    <property type="nucleotide sequence ID" value="NZ_JANIGO010000002.1"/>
</dbReference>
<evidence type="ECO:0000256" key="3">
    <source>
        <dbReference type="ARBA" id="ARBA00022448"/>
    </source>
</evidence>
<keyword evidence="6 8" id="KW-1133">Transmembrane helix</keyword>
<dbReference type="InterPro" id="IPR000620">
    <property type="entry name" value="EamA_dom"/>
</dbReference>
<keyword evidence="7 8" id="KW-0472">Membrane</keyword>
<feature type="transmembrane region" description="Helical" evidence="8">
    <location>
        <begin position="208"/>
        <end position="232"/>
    </location>
</feature>
<keyword evidence="5 8" id="KW-0812">Transmembrane</keyword>
<sequence>MVRGVVYSVLASSLFGLMYYYTSLLHPLSSEQIFGWRMLLTVPIMGLMIVLLGETRQLQDLLHRLRREPVLWLTLPTSSALLGLQLWLFMWAPSHGKALEVSLGYFMLPLALIAMGKLVYGERLSSFQKLAAACAAIGVVHELLRVGGFSWASLAVCMGYPFYFYLRRRMKTDQLAGLWSDMLLTLPLAFYFVFWGESGQHLKVQFELRPMLFVLVIGLGVISSAALVSYILASRRVPFSLFGLLGYVEPVLLVFVSLLLGERIGASEWLTYIPIWLAVGVLMLEGLVSVRRPVAPPLV</sequence>
<feature type="domain" description="EamA" evidence="9">
    <location>
        <begin position="3"/>
        <end position="140"/>
    </location>
</feature>
<dbReference type="InterPro" id="IPR037185">
    <property type="entry name" value="EmrE-like"/>
</dbReference>
<dbReference type="Proteomes" id="UP001204142">
    <property type="component" value="Unassembled WGS sequence"/>
</dbReference>
<feature type="transmembrane region" description="Helical" evidence="8">
    <location>
        <begin position="72"/>
        <end position="91"/>
    </location>
</feature>
<accession>A0ABT1WGF5</accession>
<evidence type="ECO:0000313" key="10">
    <source>
        <dbReference type="EMBL" id="MCQ8896607.1"/>
    </source>
</evidence>
<evidence type="ECO:0000256" key="1">
    <source>
        <dbReference type="ARBA" id="ARBA00004651"/>
    </source>
</evidence>
<dbReference type="EMBL" id="JANIGO010000002">
    <property type="protein sequence ID" value="MCQ8896607.1"/>
    <property type="molecule type" value="Genomic_DNA"/>
</dbReference>
<evidence type="ECO:0000259" key="9">
    <source>
        <dbReference type="Pfam" id="PF00892"/>
    </source>
</evidence>
<keyword evidence="11" id="KW-1185">Reference proteome</keyword>
<feature type="transmembrane region" description="Helical" evidence="8">
    <location>
        <begin position="239"/>
        <end position="260"/>
    </location>
</feature>
<feature type="transmembrane region" description="Helical" evidence="8">
    <location>
        <begin position="103"/>
        <end position="120"/>
    </location>
</feature>
<evidence type="ECO:0000256" key="8">
    <source>
        <dbReference type="SAM" id="Phobius"/>
    </source>
</evidence>
<evidence type="ECO:0000313" key="11">
    <source>
        <dbReference type="Proteomes" id="UP001204142"/>
    </source>
</evidence>
<comment type="caution">
    <text evidence="10">The sequence shown here is derived from an EMBL/GenBank/DDBJ whole genome shotgun (WGS) entry which is preliminary data.</text>
</comment>
<dbReference type="Pfam" id="PF00892">
    <property type="entry name" value="EamA"/>
    <property type="match status" value="1"/>
</dbReference>
<gene>
    <name evidence="10" type="primary">rarD</name>
    <name evidence="10" type="ORF">NQT62_09200</name>
</gene>
<feature type="transmembrane region" description="Helical" evidence="8">
    <location>
        <begin position="5"/>
        <end position="22"/>
    </location>
</feature>
<name>A0ABT1WGF5_9BURK</name>
<proteinExistence type="inferred from homology"/>
<reference evidence="10 11" key="1">
    <citation type="submission" date="2022-07" db="EMBL/GenBank/DDBJ databases">
        <authorList>
            <person name="Xamxidin M."/>
            <person name="Wu M."/>
        </authorList>
    </citation>
    <scope>NUCLEOTIDE SEQUENCE [LARGE SCALE GENOMIC DNA]</scope>
    <source>
        <strain evidence="10 11">NBRC 111650</strain>
    </source>
</reference>
<feature type="transmembrane region" description="Helical" evidence="8">
    <location>
        <begin position="272"/>
        <end position="290"/>
    </location>
</feature>
<keyword evidence="3" id="KW-0813">Transport</keyword>
<organism evidence="10 11">
    <name type="scientific">Limnobacter humi</name>
    <dbReference type="NCBI Taxonomy" id="1778671"/>
    <lineage>
        <taxon>Bacteria</taxon>
        <taxon>Pseudomonadati</taxon>
        <taxon>Pseudomonadota</taxon>
        <taxon>Betaproteobacteria</taxon>
        <taxon>Burkholderiales</taxon>
        <taxon>Burkholderiaceae</taxon>
        <taxon>Limnobacter</taxon>
    </lineage>
</organism>
<dbReference type="SUPFAM" id="SSF103481">
    <property type="entry name" value="Multidrug resistance efflux transporter EmrE"/>
    <property type="match status" value="1"/>
</dbReference>
<feature type="transmembrane region" description="Helical" evidence="8">
    <location>
        <begin position="178"/>
        <end position="196"/>
    </location>
</feature>
<evidence type="ECO:0000256" key="2">
    <source>
        <dbReference type="ARBA" id="ARBA00007362"/>
    </source>
</evidence>
<comment type="similarity">
    <text evidence="2">Belongs to the EamA transporter family.</text>
</comment>
<keyword evidence="4" id="KW-1003">Cell membrane</keyword>